<organism evidence="1 2">
    <name type="scientific">Trichinella britovi</name>
    <name type="common">Parasitic roundworm</name>
    <dbReference type="NCBI Taxonomy" id="45882"/>
    <lineage>
        <taxon>Eukaryota</taxon>
        <taxon>Metazoa</taxon>
        <taxon>Ecdysozoa</taxon>
        <taxon>Nematoda</taxon>
        <taxon>Enoplea</taxon>
        <taxon>Dorylaimia</taxon>
        <taxon>Trichinellida</taxon>
        <taxon>Trichinellidae</taxon>
        <taxon>Trichinella</taxon>
    </lineage>
</organism>
<sequence>MFQWVYRENAASHMQVLPKRTRMFLVSSRSLGSCFLSIVLTLRKCHLSKEKMEAIRKAPRPKNKHE</sequence>
<keyword evidence="2" id="KW-1185">Reference proteome</keyword>
<dbReference type="Proteomes" id="UP000054653">
    <property type="component" value="Unassembled WGS sequence"/>
</dbReference>
<accession>A0A0V1DJ09</accession>
<name>A0A0V1DJ09_TRIBR</name>
<dbReference type="AlphaFoldDB" id="A0A0V1DJ09"/>
<evidence type="ECO:0000313" key="2">
    <source>
        <dbReference type="Proteomes" id="UP000054653"/>
    </source>
</evidence>
<proteinExistence type="predicted"/>
<comment type="caution">
    <text evidence="1">The sequence shown here is derived from an EMBL/GenBank/DDBJ whole genome shotgun (WGS) entry which is preliminary data.</text>
</comment>
<gene>
    <name evidence="1" type="ORF">T03_10862</name>
</gene>
<evidence type="ECO:0000313" key="1">
    <source>
        <dbReference type="EMBL" id="KRY61543.1"/>
    </source>
</evidence>
<protein>
    <submittedName>
        <fullName evidence="1">Uncharacterized protein</fullName>
    </submittedName>
</protein>
<dbReference type="EMBL" id="JYDI01000001">
    <property type="protein sequence ID" value="KRY61543.1"/>
    <property type="molecule type" value="Genomic_DNA"/>
</dbReference>
<reference evidence="1 2" key="1">
    <citation type="submission" date="2015-01" db="EMBL/GenBank/DDBJ databases">
        <title>Evolution of Trichinella species and genotypes.</title>
        <authorList>
            <person name="Korhonen P.K."/>
            <person name="Edoardo P."/>
            <person name="Giuseppe L.R."/>
            <person name="Gasser R.B."/>
        </authorList>
    </citation>
    <scope>NUCLEOTIDE SEQUENCE [LARGE SCALE GENOMIC DNA]</scope>
    <source>
        <strain evidence="1">ISS120</strain>
    </source>
</reference>